<protein>
    <submittedName>
        <fullName evidence="6">Phage integrase family protein</fullName>
    </submittedName>
</protein>
<evidence type="ECO:0000259" key="5">
    <source>
        <dbReference type="Pfam" id="PF13102"/>
    </source>
</evidence>
<dbReference type="Gene3D" id="1.10.150.130">
    <property type="match status" value="1"/>
</dbReference>
<dbReference type="SUPFAM" id="SSF56349">
    <property type="entry name" value="DNA breaking-rejoining enzymes"/>
    <property type="match status" value="1"/>
</dbReference>
<name>A0A1H8CZJ7_9FLAO</name>
<accession>A0A1H8CZJ7</accession>
<feature type="domain" description="Tyr recombinase" evidence="4">
    <location>
        <begin position="236"/>
        <end position="387"/>
    </location>
</feature>
<sequence>MTIQYFLPQKGESKDLHLYLTDEKTNSETRFRTYLRIEEEEWDIEMQKPKNLYLKRSKKINSKLDAIRLRILEHYNNNRHREVSHRTIARIIKTISLEKHVSHPEDSFLNFIQQYITSRRHIICNSTFKRYMVFFRFLERYQGSITKRLMIKDLNYEFVQDFIDFGRAEEYSENTIYRTINFVKTILNFAERRGIRTAVREFELRRDGQRREVVTISEDEILSIKDCNVPDELEAARNWLLISCYTGQRISDFMEFTREKLIEINGIVCVSFVQKKTRKEIMLPLHPAVMEIVRKNKGDFPLPIDAFLYNRQIKQIAKLAGLRYQIKAKKRMGHRVKTVLTEKWEVITSHIGRRSFATNFYGKIPTSLLMDATGHSTEQMFLKYINRMDNNKIISLSGYFDQTYEAKINKSISIPRY</sequence>
<dbReference type="InterPro" id="IPR050090">
    <property type="entry name" value="Tyrosine_recombinase_XerCD"/>
</dbReference>
<dbReference type="AlphaFoldDB" id="A0A1H8CZJ7"/>
<dbReference type="OrthoDB" id="1493636at2"/>
<evidence type="ECO:0000256" key="3">
    <source>
        <dbReference type="ARBA" id="ARBA00023172"/>
    </source>
</evidence>
<organism evidence="6 7">
    <name type="scientific">Chryseobacterium taichungense</name>
    <dbReference type="NCBI Taxonomy" id="295069"/>
    <lineage>
        <taxon>Bacteria</taxon>
        <taxon>Pseudomonadati</taxon>
        <taxon>Bacteroidota</taxon>
        <taxon>Flavobacteriia</taxon>
        <taxon>Flavobacteriales</taxon>
        <taxon>Weeksellaceae</taxon>
        <taxon>Chryseobacterium group</taxon>
        <taxon>Chryseobacterium</taxon>
    </lineage>
</organism>
<dbReference type="STRING" id="295069.SAMN05421856_1112"/>
<dbReference type="Pfam" id="PF00589">
    <property type="entry name" value="Phage_integrase"/>
    <property type="match status" value="1"/>
</dbReference>
<dbReference type="InterPro" id="IPR013762">
    <property type="entry name" value="Integrase-like_cat_sf"/>
</dbReference>
<evidence type="ECO:0000256" key="1">
    <source>
        <dbReference type="ARBA" id="ARBA00008857"/>
    </source>
</evidence>
<evidence type="ECO:0000256" key="2">
    <source>
        <dbReference type="ARBA" id="ARBA00023125"/>
    </source>
</evidence>
<dbReference type="InterPro" id="IPR011010">
    <property type="entry name" value="DNA_brk_join_enz"/>
</dbReference>
<keyword evidence="7" id="KW-1185">Reference proteome</keyword>
<dbReference type="RefSeq" id="WP_090001716.1">
    <property type="nucleotide sequence ID" value="NZ_FOBV01000011.1"/>
</dbReference>
<comment type="similarity">
    <text evidence="1">Belongs to the 'phage' integrase family.</text>
</comment>
<evidence type="ECO:0000259" key="4">
    <source>
        <dbReference type="Pfam" id="PF00589"/>
    </source>
</evidence>
<dbReference type="Gene3D" id="1.10.443.10">
    <property type="entry name" value="Intergrase catalytic core"/>
    <property type="match status" value="1"/>
</dbReference>
<proteinExistence type="inferred from homology"/>
<dbReference type="EMBL" id="FOBV01000011">
    <property type="protein sequence ID" value="SEM99804.1"/>
    <property type="molecule type" value="Genomic_DNA"/>
</dbReference>
<keyword evidence="2" id="KW-0238">DNA-binding</keyword>
<dbReference type="InterPro" id="IPR025269">
    <property type="entry name" value="SAM-like_dom"/>
</dbReference>
<evidence type="ECO:0000313" key="6">
    <source>
        <dbReference type="EMBL" id="SEM99804.1"/>
    </source>
</evidence>
<keyword evidence="3" id="KW-0233">DNA recombination</keyword>
<dbReference type="GO" id="GO:0006310">
    <property type="term" value="P:DNA recombination"/>
    <property type="evidence" value="ECO:0007669"/>
    <property type="project" value="UniProtKB-KW"/>
</dbReference>
<gene>
    <name evidence="6" type="ORF">SAMN05421856_1112</name>
</gene>
<reference evidence="7" key="1">
    <citation type="submission" date="2016-10" db="EMBL/GenBank/DDBJ databases">
        <authorList>
            <person name="Varghese N."/>
            <person name="Submissions S."/>
        </authorList>
    </citation>
    <scope>NUCLEOTIDE SEQUENCE [LARGE SCALE GENOMIC DNA]</scope>
    <source>
        <strain evidence="7">DSM 17453</strain>
    </source>
</reference>
<dbReference type="GO" id="GO:0003677">
    <property type="term" value="F:DNA binding"/>
    <property type="evidence" value="ECO:0007669"/>
    <property type="project" value="UniProtKB-KW"/>
</dbReference>
<evidence type="ECO:0000313" key="7">
    <source>
        <dbReference type="Proteomes" id="UP000199450"/>
    </source>
</evidence>
<feature type="domain" description="Phage integrase SAM-like" evidence="5">
    <location>
        <begin position="107"/>
        <end position="195"/>
    </location>
</feature>
<dbReference type="Pfam" id="PF13102">
    <property type="entry name" value="Phage_int_SAM_5"/>
    <property type="match status" value="1"/>
</dbReference>
<dbReference type="GO" id="GO:0015074">
    <property type="term" value="P:DNA integration"/>
    <property type="evidence" value="ECO:0007669"/>
    <property type="project" value="InterPro"/>
</dbReference>
<dbReference type="InterPro" id="IPR002104">
    <property type="entry name" value="Integrase_catalytic"/>
</dbReference>
<dbReference type="PANTHER" id="PTHR30349:SF64">
    <property type="entry name" value="PROPHAGE INTEGRASE INTD-RELATED"/>
    <property type="match status" value="1"/>
</dbReference>
<dbReference type="Proteomes" id="UP000199450">
    <property type="component" value="Unassembled WGS sequence"/>
</dbReference>
<dbReference type="InterPro" id="IPR010998">
    <property type="entry name" value="Integrase_recombinase_N"/>
</dbReference>
<dbReference type="PANTHER" id="PTHR30349">
    <property type="entry name" value="PHAGE INTEGRASE-RELATED"/>
    <property type="match status" value="1"/>
</dbReference>